<keyword evidence="2" id="KW-1185">Reference proteome</keyword>
<organism evidence="1 2">
    <name type="scientific">Xylaria curta</name>
    <dbReference type="NCBI Taxonomy" id="42375"/>
    <lineage>
        <taxon>Eukaryota</taxon>
        <taxon>Fungi</taxon>
        <taxon>Dikarya</taxon>
        <taxon>Ascomycota</taxon>
        <taxon>Pezizomycotina</taxon>
        <taxon>Sordariomycetes</taxon>
        <taxon>Xylariomycetidae</taxon>
        <taxon>Xylariales</taxon>
        <taxon>Xylariaceae</taxon>
        <taxon>Xylaria</taxon>
    </lineage>
</organism>
<gene>
    <name evidence="1" type="ORF">NUW58_g5512</name>
</gene>
<comment type="caution">
    <text evidence="1">The sequence shown here is derived from an EMBL/GenBank/DDBJ whole genome shotgun (WGS) entry which is preliminary data.</text>
</comment>
<evidence type="ECO:0000313" key="1">
    <source>
        <dbReference type="EMBL" id="KAJ2985470.1"/>
    </source>
</evidence>
<evidence type="ECO:0000313" key="2">
    <source>
        <dbReference type="Proteomes" id="UP001143856"/>
    </source>
</evidence>
<accession>A0ACC1P172</accession>
<name>A0ACC1P172_9PEZI</name>
<dbReference type="Proteomes" id="UP001143856">
    <property type="component" value="Unassembled WGS sequence"/>
</dbReference>
<reference evidence="1" key="1">
    <citation type="submission" date="2022-10" db="EMBL/GenBank/DDBJ databases">
        <title>Genome Sequence of Xylaria curta.</title>
        <authorList>
            <person name="Buettner E."/>
        </authorList>
    </citation>
    <scope>NUCLEOTIDE SEQUENCE</scope>
    <source>
        <strain evidence="1">Babe10</strain>
    </source>
</reference>
<protein>
    <submittedName>
        <fullName evidence="1">Uncharacterized protein</fullName>
    </submittedName>
</protein>
<proteinExistence type="predicted"/>
<sequence>MASLGRIGTSLVSATNENTLALASLNFDFSMVKIQAPKEYTDLGHALGVVRRENAENGTAHRTARKLGALFEALMPSTPKLIAAYGTRCSEIMQAPGVNPSGTTEQHGAFAGFVGADATSIWAAATSGATAISIHLLACLLARSFNDPAQAASVWAELVAERQREILSTTSYNTSLTLTQIAALNAANQEISRQDLRRWDASARAWLQTADSAKNKEYTQLKLILKNITLPVTGGSNLYGDVTHAWKQAMTGVESLLNGQPQSVTDGGIILAISSWHVFPNLMVLGPQTTSVSFGDPLMPSAGLLTLGITTGGDELEEKPGIYWSIPLSHHRYYGKPVKAVGEIGDRLTMDELHLVALGSILRHWNTPRDQIDLSAQWFISLWRCLGTTPLRPLRWLEILAKASNKLLSSDESSKRNMMRLVDFGYRRGRNFLFGPSAKNTGLPWFGLRCRHILRSLCSRDGTACAIEYLRCMADVGGLGPLQALITHIAPNLQNTHRKRENHNYYTAVGKPMPPRNTEAVDPIDKVPELEEDTHKGKQFSTASSSREDPGRGGRGVEGLGKGRLTYDSTKKSYVEKKHSAWMGSFQIKDTETVESMELPFFPLPGADPIPPRIFGFLAKQVQCYKISPPNDLLCDCDAELLCNLDWFPSRTVQFRKCMTDSLGLLRMYITTFSDTSSRQDGMNADTTKNRPQELLASQMGFEEAVHRLRRGAWEPYIELKDAISIFEKDPKTESPWELAGVNPYLLWQFLEGLDPLDVNSLMKSALDFMHVEKRAVDASTKPLRDLVFAQDIYKHLDGATVSSAIVEFGIHRAKWCAGNHDGRDKKSLVFSCVAMMETGTVNIDGSKLDEVFAVSYGNSIFISSRLLTDPSIDVPDYALTRIVGNVGRPGLSLLIPPPSGALLRPLSTNYRAVSYEVFDGKRQDNFKGTSLHMSFTSHEFPLDYGANGIIDHQVFLVESVVSVYDSGKWVGDLNISRVFQSESRAQFKAQPRNLLGVSRLCRHTAESVKAALVKFSVVDTWEEVLDTPPSVAVIRARKNWYTRLAAYTIINQGELSKVTEAENYETAEEDEARTIKRKAVVVKNDGDVCWACVYKQTKKLDEALMGGALYIVA</sequence>
<dbReference type="EMBL" id="JAPDGR010001098">
    <property type="protein sequence ID" value="KAJ2985470.1"/>
    <property type="molecule type" value="Genomic_DNA"/>
</dbReference>